<evidence type="ECO:0000256" key="1">
    <source>
        <dbReference type="SAM" id="MobiDB-lite"/>
    </source>
</evidence>
<name>A0ABR3J6C7_9AGAR</name>
<evidence type="ECO:0000313" key="3">
    <source>
        <dbReference type="Proteomes" id="UP001556367"/>
    </source>
</evidence>
<feature type="compositionally biased region" description="Polar residues" evidence="1">
    <location>
        <begin position="179"/>
        <end position="192"/>
    </location>
</feature>
<feature type="region of interest" description="Disordered" evidence="1">
    <location>
        <begin position="147"/>
        <end position="281"/>
    </location>
</feature>
<feature type="compositionally biased region" description="Low complexity" evidence="1">
    <location>
        <begin position="232"/>
        <end position="242"/>
    </location>
</feature>
<comment type="caution">
    <text evidence="2">The sequence shown here is derived from an EMBL/GenBank/DDBJ whole genome shotgun (WGS) entry which is preliminary data.</text>
</comment>
<evidence type="ECO:0000313" key="2">
    <source>
        <dbReference type="EMBL" id="KAL0951068.1"/>
    </source>
</evidence>
<feature type="compositionally biased region" description="Basic and acidic residues" evidence="1">
    <location>
        <begin position="257"/>
        <end position="281"/>
    </location>
</feature>
<proteinExistence type="predicted"/>
<protein>
    <submittedName>
        <fullName evidence="2">Uncharacterized protein</fullName>
    </submittedName>
</protein>
<reference evidence="3" key="1">
    <citation type="submission" date="2024-06" db="EMBL/GenBank/DDBJ databases">
        <title>Multi-omics analyses provide insights into the biosynthesis of the anticancer antibiotic pleurotin in Hohenbuehelia grisea.</title>
        <authorList>
            <person name="Weaver J.A."/>
            <person name="Alberti F."/>
        </authorList>
    </citation>
    <scope>NUCLEOTIDE SEQUENCE [LARGE SCALE GENOMIC DNA]</scope>
    <source>
        <strain evidence="3">T-177</strain>
    </source>
</reference>
<keyword evidence="3" id="KW-1185">Reference proteome</keyword>
<feature type="compositionally biased region" description="Low complexity" evidence="1">
    <location>
        <begin position="203"/>
        <end position="214"/>
    </location>
</feature>
<organism evidence="2 3">
    <name type="scientific">Hohenbuehelia grisea</name>
    <dbReference type="NCBI Taxonomy" id="104357"/>
    <lineage>
        <taxon>Eukaryota</taxon>
        <taxon>Fungi</taxon>
        <taxon>Dikarya</taxon>
        <taxon>Basidiomycota</taxon>
        <taxon>Agaricomycotina</taxon>
        <taxon>Agaricomycetes</taxon>
        <taxon>Agaricomycetidae</taxon>
        <taxon>Agaricales</taxon>
        <taxon>Pleurotineae</taxon>
        <taxon>Pleurotaceae</taxon>
        <taxon>Hohenbuehelia</taxon>
    </lineage>
</organism>
<gene>
    <name evidence="2" type="ORF">HGRIS_007806</name>
</gene>
<sequence length="281" mass="31189">MPSPSPPPLRYNLRWLDETFASSATTEALLSLQRENGNLTTHDYELATDFLPGIHKYFPRGYASAAGTASFLYGRHRSLTRPRLVFVTITGFFMGFALGHGTRLSMHLQFLSRLENFQGFSEALNNVHKSIGDVMPRGLTLLVSTGPNGKGLEVRPMNGGSGVPHGEWQKNEDNIEASMESTGRPVSSQGSAPSRDGRWDQIRAASTRTAAQSSWEAIRQSQGKARLDPAKSNGDSDQNSSSDDTETRPTSFQQDDEAQRRREEQERFDELLEAERKIGQK</sequence>
<dbReference type="Proteomes" id="UP001556367">
    <property type="component" value="Unassembled WGS sequence"/>
</dbReference>
<dbReference type="EMBL" id="JASNQZ010000011">
    <property type="protein sequence ID" value="KAL0951068.1"/>
    <property type="molecule type" value="Genomic_DNA"/>
</dbReference>
<accession>A0ABR3J6C7</accession>